<protein>
    <submittedName>
        <fullName evidence="1">Uncharacterized protein</fullName>
    </submittedName>
</protein>
<dbReference type="InterPro" id="IPR045997">
    <property type="entry name" value="DUF5953"/>
</dbReference>
<dbReference type="EMBL" id="JAAAPK010000012">
    <property type="protein sequence ID" value="NBC45074.1"/>
    <property type="molecule type" value="Genomic_DNA"/>
</dbReference>
<gene>
    <name evidence="1" type="ORF">GTZ93_35275</name>
</gene>
<dbReference type="Pfam" id="PF19378">
    <property type="entry name" value="DUF5953"/>
    <property type="match status" value="1"/>
</dbReference>
<reference evidence="1 2" key="1">
    <citation type="submission" date="2020-01" db="EMBL/GenBank/DDBJ databases">
        <title>The draft genome sequence of Corallococcus exiguus DSM 14696.</title>
        <authorList>
            <person name="Zhang X."/>
            <person name="Zhu H."/>
        </authorList>
    </citation>
    <scope>NUCLEOTIDE SEQUENCE [LARGE SCALE GENOMIC DNA]</scope>
    <source>
        <strain evidence="1 2">DSM 14696</strain>
    </source>
</reference>
<comment type="caution">
    <text evidence="1">The sequence shown here is derived from an EMBL/GenBank/DDBJ whole genome shotgun (WGS) entry which is preliminary data.</text>
</comment>
<evidence type="ECO:0000313" key="2">
    <source>
        <dbReference type="Proteomes" id="UP000537825"/>
    </source>
</evidence>
<name>A0A7X5BVD2_9BACT</name>
<evidence type="ECO:0000313" key="1">
    <source>
        <dbReference type="EMBL" id="NBC45074.1"/>
    </source>
</evidence>
<dbReference type="RefSeq" id="WP_139917485.1">
    <property type="nucleotide sequence ID" value="NZ_CBCSLE010000042.1"/>
</dbReference>
<organism evidence="1 2">
    <name type="scientific">Corallococcus exiguus</name>
    <dbReference type="NCBI Taxonomy" id="83462"/>
    <lineage>
        <taxon>Bacteria</taxon>
        <taxon>Pseudomonadati</taxon>
        <taxon>Myxococcota</taxon>
        <taxon>Myxococcia</taxon>
        <taxon>Myxococcales</taxon>
        <taxon>Cystobacterineae</taxon>
        <taxon>Myxococcaceae</taxon>
        <taxon>Corallococcus</taxon>
    </lineage>
</organism>
<keyword evidence="2" id="KW-1185">Reference proteome</keyword>
<dbReference type="Proteomes" id="UP000537825">
    <property type="component" value="Unassembled WGS sequence"/>
</dbReference>
<sequence>MTTRDRLILNVHAPALTMDDGRTLAVVEGMERAMPGMRLAWEISKEGKPVALSQRDAWLAASAARGEFPLICNGDEDYPVTISGLRRSASSSPGRQPQLQVHAKLPQDTAGIAAAADVLEHVAEGIRAYWGLLAPSSVMQVIADQTGPKRHGPERPPLGLPALKLPEAISAPEIPRHLGWLNYWSAEAAKALGFPAPARDAELLSRARRTATGGWVVRLTDAPLDLGNRAHLAALLWAYERFPEIGGQSVP</sequence>
<accession>A0A7X5BVD2</accession>
<proteinExistence type="predicted"/>
<dbReference type="AlphaFoldDB" id="A0A7X5BVD2"/>